<evidence type="ECO:0000256" key="1">
    <source>
        <dbReference type="SAM" id="Phobius"/>
    </source>
</evidence>
<feature type="transmembrane region" description="Helical" evidence="1">
    <location>
        <begin position="79"/>
        <end position="102"/>
    </location>
</feature>
<feature type="transmembrane region" description="Helical" evidence="1">
    <location>
        <begin position="123"/>
        <end position="147"/>
    </location>
</feature>
<organism evidence="2 3">
    <name type="scientific">Actinomadura miaoliensis</name>
    <dbReference type="NCBI Taxonomy" id="430685"/>
    <lineage>
        <taxon>Bacteria</taxon>
        <taxon>Bacillati</taxon>
        <taxon>Actinomycetota</taxon>
        <taxon>Actinomycetes</taxon>
        <taxon>Streptosporangiales</taxon>
        <taxon>Thermomonosporaceae</taxon>
        <taxon>Actinomadura</taxon>
    </lineage>
</organism>
<keyword evidence="3" id="KW-1185">Reference proteome</keyword>
<keyword evidence="1" id="KW-0812">Transmembrane</keyword>
<keyword evidence="1" id="KW-1133">Transmembrane helix</keyword>
<evidence type="ECO:0000313" key="2">
    <source>
        <dbReference type="EMBL" id="GAA4066222.1"/>
    </source>
</evidence>
<protein>
    <recommendedName>
        <fullName evidence="4">DUF3995 domain-containing protein</fullName>
    </recommendedName>
</protein>
<accession>A0ABP7VGA5</accession>
<dbReference type="EMBL" id="BAAAZG010000010">
    <property type="protein sequence ID" value="GAA4066222.1"/>
    <property type="molecule type" value="Genomic_DNA"/>
</dbReference>
<reference evidence="3" key="1">
    <citation type="journal article" date="2019" name="Int. J. Syst. Evol. Microbiol.">
        <title>The Global Catalogue of Microorganisms (GCM) 10K type strain sequencing project: providing services to taxonomists for standard genome sequencing and annotation.</title>
        <authorList>
            <consortium name="The Broad Institute Genomics Platform"/>
            <consortium name="The Broad Institute Genome Sequencing Center for Infectious Disease"/>
            <person name="Wu L."/>
            <person name="Ma J."/>
        </authorList>
    </citation>
    <scope>NUCLEOTIDE SEQUENCE [LARGE SCALE GENOMIC DNA]</scope>
    <source>
        <strain evidence="3">JCM 16702</strain>
    </source>
</reference>
<dbReference type="Proteomes" id="UP001500683">
    <property type="component" value="Unassembled WGS sequence"/>
</dbReference>
<evidence type="ECO:0000313" key="3">
    <source>
        <dbReference type="Proteomes" id="UP001500683"/>
    </source>
</evidence>
<comment type="caution">
    <text evidence="2">The sequence shown here is derived from an EMBL/GenBank/DDBJ whole genome shotgun (WGS) entry which is preliminary data.</text>
</comment>
<proteinExistence type="predicted"/>
<sequence length="205" mass="22359">MTTLMEAAPAGRLRTAWRAAHDPVAGVPRWARIAAYAVPFTVLPSSVWRIAVCTFHAPIVDGVDAQGSGNLPWWLPLEVYVILLSIVSELAAFTAVGLVAAWGETFPRWVPVLRGRRVPTAAAVVPAALGAAVLTLMWTASVVNALFQRDLYGRPIDDDFSSLFDPGHWQGVLALAAYLPLLLWGPLLGLLTVAYWRRRRGVRAR</sequence>
<feature type="transmembrane region" description="Helical" evidence="1">
    <location>
        <begin position="167"/>
        <end position="196"/>
    </location>
</feature>
<gene>
    <name evidence="2" type="ORF">GCM10022214_20680</name>
</gene>
<evidence type="ECO:0008006" key="4">
    <source>
        <dbReference type="Google" id="ProtNLM"/>
    </source>
</evidence>
<name>A0ABP7VGA5_9ACTN</name>
<dbReference type="RefSeq" id="WP_344944331.1">
    <property type="nucleotide sequence ID" value="NZ_BAAAZG010000010.1"/>
</dbReference>
<keyword evidence="1" id="KW-0472">Membrane</keyword>